<keyword evidence="3" id="KW-1185">Reference proteome</keyword>
<dbReference type="Proteomes" id="UP000548476">
    <property type="component" value="Unassembled WGS sequence"/>
</dbReference>
<protein>
    <submittedName>
        <fullName evidence="2">Uncharacterized protein</fullName>
    </submittedName>
</protein>
<proteinExistence type="predicted"/>
<gene>
    <name evidence="2" type="ORF">HNR73_002327</name>
</gene>
<evidence type="ECO:0000256" key="1">
    <source>
        <dbReference type="SAM" id="Phobius"/>
    </source>
</evidence>
<dbReference type="EMBL" id="JACHGT010000004">
    <property type="protein sequence ID" value="MBB6034477.1"/>
    <property type="molecule type" value="Genomic_DNA"/>
</dbReference>
<reference evidence="2 3" key="1">
    <citation type="submission" date="2020-08" db="EMBL/GenBank/DDBJ databases">
        <title>Genomic Encyclopedia of Type Strains, Phase IV (KMG-IV): sequencing the most valuable type-strain genomes for metagenomic binning, comparative biology and taxonomic classification.</title>
        <authorList>
            <person name="Goeker M."/>
        </authorList>
    </citation>
    <scope>NUCLEOTIDE SEQUENCE [LARGE SCALE GENOMIC DNA]</scope>
    <source>
        <strain evidence="2 3">YIM 65646</strain>
    </source>
</reference>
<feature type="transmembrane region" description="Helical" evidence="1">
    <location>
        <begin position="79"/>
        <end position="104"/>
    </location>
</feature>
<evidence type="ECO:0000313" key="3">
    <source>
        <dbReference type="Proteomes" id="UP000548476"/>
    </source>
</evidence>
<evidence type="ECO:0000313" key="2">
    <source>
        <dbReference type="EMBL" id="MBB6034477.1"/>
    </source>
</evidence>
<dbReference type="RefSeq" id="WP_184787327.1">
    <property type="nucleotide sequence ID" value="NZ_BONT01000087.1"/>
</dbReference>
<organism evidence="2 3">
    <name type="scientific">Phytomonospora endophytica</name>
    <dbReference type="NCBI Taxonomy" id="714109"/>
    <lineage>
        <taxon>Bacteria</taxon>
        <taxon>Bacillati</taxon>
        <taxon>Actinomycetota</taxon>
        <taxon>Actinomycetes</taxon>
        <taxon>Micromonosporales</taxon>
        <taxon>Micromonosporaceae</taxon>
        <taxon>Phytomonospora</taxon>
    </lineage>
</organism>
<keyword evidence="1" id="KW-0472">Membrane</keyword>
<keyword evidence="1" id="KW-0812">Transmembrane</keyword>
<keyword evidence="1" id="KW-1133">Transmembrane helix</keyword>
<feature type="transmembrane region" description="Helical" evidence="1">
    <location>
        <begin position="116"/>
        <end position="137"/>
    </location>
</feature>
<name>A0A841FMN7_9ACTN</name>
<comment type="caution">
    <text evidence="2">The sequence shown here is derived from an EMBL/GenBank/DDBJ whole genome shotgun (WGS) entry which is preliminary data.</text>
</comment>
<accession>A0A841FMN7</accession>
<feature type="transmembrane region" description="Helical" evidence="1">
    <location>
        <begin position="6"/>
        <end position="27"/>
    </location>
</feature>
<dbReference type="AlphaFoldDB" id="A0A841FMN7"/>
<sequence length="265" mass="27737">MDTETVVAVSLLVVFPVTVGLIAFFLARRKQKLDLAAFAARQPARPERAVPAGQQRPPSTVEELGPVVQRYVTDNNRRAVTGLAAFAGGVIVLAFAIPVAIAMIDSAAASNPCGGIVIGAGGGAFGGGIVLGMMSWLRRGETFDVHERGLVHSYAGRSRLFGWSQFADVKPTPFKEGWFARVLGREGHTRFLTGDGRKVVVTGFTPGVEFLVHAVERAVFHGETPGAPSVPCTICGGTGRYGDGGPCDVCGGTGRSTRSGRDVVG</sequence>